<gene>
    <name evidence="1" type="ORF">BDZ94DRAFT_1270067</name>
</gene>
<sequence>MSRVHRYYIKESNLIDMKRNCWLRPCDGKLVRMALSVDRLRGRMWRQCKSTTPQQYP</sequence>
<dbReference type="AlphaFoldDB" id="A0A9P6CE13"/>
<organism evidence="1 2">
    <name type="scientific">Collybia nuda</name>
    <dbReference type="NCBI Taxonomy" id="64659"/>
    <lineage>
        <taxon>Eukaryota</taxon>
        <taxon>Fungi</taxon>
        <taxon>Dikarya</taxon>
        <taxon>Basidiomycota</taxon>
        <taxon>Agaricomycotina</taxon>
        <taxon>Agaricomycetes</taxon>
        <taxon>Agaricomycetidae</taxon>
        <taxon>Agaricales</taxon>
        <taxon>Tricholomatineae</taxon>
        <taxon>Clitocybaceae</taxon>
        <taxon>Collybia</taxon>
    </lineage>
</organism>
<comment type="caution">
    <text evidence="1">The sequence shown here is derived from an EMBL/GenBank/DDBJ whole genome shotgun (WGS) entry which is preliminary data.</text>
</comment>
<keyword evidence="2" id="KW-1185">Reference proteome</keyword>
<dbReference type="EMBL" id="MU150333">
    <property type="protein sequence ID" value="KAF9458710.1"/>
    <property type="molecule type" value="Genomic_DNA"/>
</dbReference>
<name>A0A9P6CE13_9AGAR</name>
<evidence type="ECO:0000313" key="1">
    <source>
        <dbReference type="EMBL" id="KAF9458710.1"/>
    </source>
</evidence>
<reference evidence="1" key="1">
    <citation type="submission" date="2020-11" db="EMBL/GenBank/DDBJ databases">
        <authorList>
            <consortium name="DOE Joint Genome Institute"/>
            <person name="Ahrendt S."/>
            <person name="Riley R."/>
            <person name="Andreopoulos W."/>
            <person name="Labutti K."/>
            <person name="Pangilinan J."/>
            <person name="Ruiz-Duenas F.J."/>
            <person name="Barrasa J.M."/>
            <person name="Sanchez-Garcia M."/>
            <person name="Camarero S."/>
            <person name="Miyauchi S."/>
            <person name="Serrano A."/>
            <person name="Linde D."/>
            <person name="Babiker R."/>
            <person name="Drula E."/>
            <person name="Ayuso-Fernandez I."/>
            <person name="Pacheco R."/>
            <person name="Padilla G."/>
            <person name="Ferreira P."/>
            <person name="Barriuso J."/>
            <person name="Kellner H."/>
            <person name="Castanera R."/>
            <person name="Alfaro M."/>
            <person name="Ramirez L."/>
            <person name="Pisabarro A.G."/>
            <person name="Kuo A."/>
            <person name="Tritt A."/>
            <person name="Lipzen A."/>
            <person name="He G."/>
            <person name="Yan M."/>
            <person name="Ng V."/>
            <person name="Cullen D."/>
            <person name="Martin F."/>
            <person name="Rosso M.-N."/>
            <person name="Henrissat B."/>
            <person name="Hibbett D."/>
            <person name="Martinez A.T."/>
            <person name="Grigoriev I.V."/>
        </authorList>
    </citation>
    <scope>NUCLEOTIDE SEQUENCE</scope>
    <source>
        <strain evidence="1">CBS 247.69</strain>
    </source>
</reference>
<protein>
    <submittedName>
        <fullName evidence="1">Uncharacterized protein</fullName>
    </submittedName>
</protein>
<accession>A0A9P6CE13</accession>
<evidence type="ECO:0000313" key="2">
    <source>
        <dbReference type="Proteomes" id="UP000807353"/>
    </source>
</evidence>
<proteinExistence type="predicted"/>
<dbReference type="Proteomes" id="UP000807353">
    <property type="component" value="Unassembled WGS sequence"/>
</dbReference>